<organism evidence="1 2">
    <name type="scientific">Oryza meyeriana var. granulata</name>
    <dbReference type="NCBI Taxonomy" id="110450"/>
    <lineage>
        <taxon>Eukaryota</taxon>
        <taxon>Viridiplantae</taxon>
        <taxon>Streptophyta</taxon>
        <taxon>Embryophyta</taxon>
        <taxon>Tracheophyta</taxon>
        <taxon>Spermatophyta</taxon>
        <taxon>Magnoliopsida</taxon>
        <taxon>Liliopsida</taxon>
        <taxon>Poales</taxon>
        <taxon>Poaceae</taxon>
        <taxon>BOP clade</taxon>
        <taxon>Oryzoideae</taxon>
        <taxon>Oryzeae</taxon>
        <taxon>Oryzinae</taxon>
        <taxon>Oryza</taxon>
        <taxon>Oryza meyeriana</taxon>
    </lineage>
</organism>
<reference evidence="1 2" key="1">
    <citation type="submission" date="2019-11" db="EMBL/GenBank/DDBJ databases">
        <title>Whole genome sequence of Oryza granulata.</title>
        <authorList>
            <person name="Li W."/>
        </authorList>
    </citation>
    <scope>NUCLEOTIDE SEQUENCE [LARGE SCALE GENOMIC DNA]</scope>
    <source>
        <strain evidence="2">cv. Menghai</strain>
        <tissue evidence="1">Leaf</tissue>
    </source>
</reference>
<evidence type="ECO:0000313" key="2">
    <source>
        <dbReference type="Proteomes" id="UP000479710"/>
    </source>
</evidence>
<dbReference type="Proteomes" id="UP000479710">
    <property type="component" value="Unassembled WGS sequence"/>
</dbReference>
<gene>
    <name evidence="1" type="ORF">E2562_001323</name>
</gene>
<dbReference type="AlphaFoldDB" id="A0A6G1DC96"/>
<proteinExistence type="predicted"/>
<keyword evidence="2" id="KW-1185">Reference proteome</keyword>
<accession>A0A6G1DC96</accession>
<name>A0A6G1DC96_9ORYZ</name>
<sequence>MPMTVKSVSVSSVNGRRGVSALASAASAQFYHCVWGEAAGQIRLLREKGGSCLWRTMPCGRWLPWLGSGERKATAKVAMEGISQGRQGRQVKLGKLKCIGELAV</sequence>
<evidence type="ECO:0000313" key="1">
    <source>
        <dbReference type="EMBL" id="KAF0910087.1"/>
    </source>
</evidence>
<dbReference type="EMBL" id="SPHZ02000006">
    <property type="protein sequence ID" value="KAF0910087.1"/>
    <property type="molecule type" value="Genomic_DNA"/>
</dbReference>
<protein>
    <submittedName>
        <fullName evidence="1">Uncharacterized protein</fullName>
    </submittedName>
</protein>
<comment type="caution">
    <text evidence="1">The sequence shown here is derived from an EMBL/GenBank/DDBJ whole genome shotgun (WGS) entry which is preliminary data.</text>
</comment>